<dbReference type="Proteomes" id="UP000011599">
    <property type="component" value="Unassembled WGS sequence"/>
</dbReference>
<keyword evidence="2" id="KW-1185">Reference proteome</keyword>
<reference evidence="1 2" key="1">
    <citation type="journal article" date="2014" name="PLoS Genet.">
        <title>Phylogenetically driven sequencing of extremely halophilic archaea reveals strategies for static and dynamic osmo-response.</title>
        <authorList>
            <person name="Becker E.A."/>
            <person name="Seitzer P.M."/>
            <person name="Tritt A."/>
            <person name="Larsen D."/>
            <person name="Krusor M."/>
            <person name="Yao A.I."/>
            <person name="Wu D."/>
            <person name="Madern D."/>
            <person name="Eisen J.A."/>
            <person name="Darling A.E."/>
            <person name="Facciotti M.T."/>
        </authorList>
    </citation>
    <scope>NUCLEOTIDE SEQUENCE [LARGE SCALE GENOMIC DNA]</scope>
    <source>
        <strain evidence="1 2">GA33</strain>
    </source>
</reference>
<gene>
    <name evidence="1" type="ORF">C496_16502</name>
</gene>
<dbReference type="OrthoDB" id="183818at2157"/>
<organism evidence="1 2">
    <name type="scientific">Natronorubrum tibetense GA33</name>
    <dbReference type="NCBI Taxonomy" id="1114856"/>
    <lineage>
        <taxon>Archaea</taxon>
        <taxon>Methanobacteriati</taxon>
        <taxon>Methanobacteriota</taxon>
        <taxon>Stenosarchaea group</taxon>
        <taxon>Halobacteria</taxon>
        <taxon>Halobacteriales</taxon>
        <taxon>Natrialbaceae</taxon>
        <taxon>Natronorubrum</taxon>
    </lineage>
</organism>
<dbReference type="AlphaFoldDB" id="L9VP98"/>
<sequence>MHELLTDDFAGRKKEQAEARLHLLHNITDQTIDDYTVTDEKPTTVRNSPQGRGLKIASFCLIGRTSATAVSR</sequence>
<comment type="caution">
    <text evidence="1">The sequence shown here is derived from an EMBL/GenBank/DDBJ whole genome shotgun (WGS) entry which is preliminary data.</text>
</comment>
<name>L9VP98_9EURY</name>
<evidence type="ECO:0000313" key="2">
    <source>
        <dbReference type="Proteomes" id="UP000011599"/>
    </source>
</evidence>
<dbReference type="eggNOG" id="arCOG06159">
    <property type="taxonomic scope" value="Archaea"/>
</dbReference>
<dbReference type="EMBL" id="AOHW01000040">
    <property type="protein sequence ID" value="ELY39010.1"/>
    <property type="molecule type" value="Genomic_DNA"/>
</dbReference>
<evidence type="ECO:0000313" key="1">
    <source>
        <dbReference type="EMBL" id="ELY39010.1"/>
    </source>
</evidence>
<dbReference type="PATRIC" id="fig|1114856.3.peg.3412"/>
<accession>L9VP98</accession>
<protein>
    <submittedName>
        <fullName evidence="1">Putative ISH8 transposase</fullName>
    </submittedName>
</protein>
<proteinExistence type="predicted"/>